<evidence type="ECO:0000259" key="1">
    <source>
        <dbReference type="Pfam" id="PF02721"/>
    </source>
</evidence>
<dbReference type="AlphaFoldDB" id="A0A392P785"/>
<dbReference type="Pfam" id="PF02721">
    <property type="entry name" value="DUF223"/>
    <property type="match status" value="1"/>
</dbReference>
<dbReference type="EMBL" id="LXQA010064768">
    <property type="protein sequence ID" value="MCI07260.1"/>
    <property type="molecule type" value="Genomic_DNA"/>
</dbReference>
<sequence>MARSVDLIKDINADKELWKLAVRVEDLWKSGVGRNEHLEFLILDKQGDNIQVLLPNDLCPLWESKLHEGTTYVMKNFKVQPNDFKVKFTDHPFMLLFVGGDGGSDVIPTRMTNIPEYSFKFKPFAEIKSGNYRPDLLV</sequence>
<comment type="caution">
    <text evidence="2">The sequence shown here is derived from an EMBL/GenBank/DDBJ whole genome shotgun (WGS) entry which is preliminary data.</text>
</comment>
<feature type="non-terminal residue" evidence="2">
    <location>
        <position position="138"/>
    </location>
</feature>
<proteinExistence type="predicted"/>
<evidence type="ECO:0000313" key="3">
    <source>
        <dbReference type="Proteomes" id="UP000265520"/>
    </source>
</evidence>
<dbReference type="Gene3D" id="2.40.50.140">
    <property type="entry name" value="Nucleic acid-binding proteins"/>
    <property type="match status" value="1"/>
</dbReference>
<name>A0A392P785_9FABA</name>
<feature type="domain" description="Replication protein A 70 kDa DNA-binding subunit B/D first OB fold" evidence="1">
    <location>
        <begin position="7"/>
        <end position="98"/>
    </location>
</feature>
<reference evidence="2 3" key="1">
    <citation type="journal article" date="2018" name="Front. Plant Sci.">
        <title>Red Clover (Trifolium pratense) and Zigzag Clover (T. medium) - A Picture of Genomic Similarities and Differences.</title>
        <authorList>
            <person name="Dluhosova J."/>
            <person name="Istvanek J."/>
            <person name="Nedelnik J."/>
            <person name="Repkova J."/>
        </authorList>
    </citation>
    <scope>NUCLEOTIDE SEQUENCE [LARGE SCALE GENOMIC DNA]</scope>
    <source>
        <strain evidence="3">cv. 10/8</strain>
        <tissue evidence="2">Leaf</tissue>
    </source>
</reference>
<protein>
    <submittedName>
        <fullName evidence="2">Replication protein A1-like protein</fullName>
    </submittedName>
</protein>
<evidence type="ECO:0000313" key="2">
    <source>
        <dbReference type="EMBL" id="MCI07260.1"/>
    </source>
</evidence>
<dbReference type="SUPFAM" id="SSF50249">
    <property type="entry name" value="Nucleic acid-binding proteins"/>
    <property type="match status" value="1"/>
</dbReference>
<organism evidence="2 3">
    <name type="scientific">Trifolium medium</name>
    <dbReference type="NCBI Taxonomy" id="97028"/>
    <lineage>
        <taxon>Eukaryota</taxon>
        <taxon>Viridiplantae</taxon>
        <taxon>Streptophyta</taxon>
        <taxon>Embryophyta</taxon>
        <taxon>Tracheophyta</taxon>
        <taxon>Spermatophyta</taxon>
        <taxon>Magnoliopsida</taxon>
        <taxon>eudicotyledons</taxon>
        <taxon>Gunneridae</taxon>
        <taxon>Pentapetalae</taxon>
        <taxon>rosids</taxon>
        <taxon>fabids</taxon>
        <taxon>Fabales</taxon>
        <taxon>Fabaceae</taxon>
        <taxon>Papilionoideae</taxon>
        <taxon>50 kb inversion clade</taxon>
        <taxon>NPAAA clade</taxon>
        <taxon>Hologalegina</taxon>
        <taxon>IRL clade</taxon>
        <taxon>Trifolieae</taxon>
        <taxon>Trifolium</taxon>
    </lineage>
</organism>
<dbReference type="Proteomes" id="UP000265520">
    <property type="component" value="Unassembled WGS sequence"/>
</dbReference>
<accession>A0A392P785</accession>
<dbReference type="InterPro" id="IPR003871">
    <property type="entry name" value="RFA1B/D_OB_1st"/>
</dbReference>
<dbReference type="CDD" id="cd04480">
    <property type="entry name" value="RPA1_DBD_A_like"/>
    <property type="match status" value="1"/>
</dbReference>
<dbReference type="InterPro" id="IPR012340">
    <property type="entry name" value="NA-bd_OB-fold"/>
</dbReference>
<keyword evidence="3" id="KW-1185">Reference proteome</keyword>